<evidence type="ECO:0000259" key="1">
    <source>
        <dbReference type="Pfam" id="PF00535"/>
    </source>
</evidence>
<dbReference type="CDD" id="cd04179">
    <property type="entry name" value="DPM_DPG-synthase_like"/>
    <property type="match status" value="1"/>
</dbReference>
<name>B7JZF8_RIPO1</name>
<organism evidence="2 3">
    <name type="scientific">Rippkaea orientalis (strain PCC 8801 / RF-1)</name>
    <name type="common">Cyanothece sp. (strain PCC 8801)</name>
    <dbReference type="NCBI Taxonomy" id="41431"/>
    <lineage>
        <taxon>Bacteria</taxon>
        <taxon>Bacillati</taxon>
        <taxon>Cyanobacteriota</taxon>
        <taxon>Cyanophyceae</taxon>
        <taxon>Oscillatoriophycideae</taxon>
        <taxon>Chroococcales</taxon>
        <taxon>Aphanothecaceae</taxon>
        <taxon>Rippkaea</taxon>
        <taxon>Rippkaea orientalis</taxon>
    </lineage>
</organism>
<dbReference type="PANTHER" id="PTHR48090">
    <property type="entry name" value="UNDECAPRENYL-PHOSPHATE 4-DEOXY-4-FORMAMIDO-L-ARABINOSE TRANSFERASE-RELATED"/>
    <property type="match status" value="1"/>
</dbReference>
<dbReference type="CAZy" id="GT2">
    <property type="family name" value="Glycosyltransferase Family 2"/>
</dbReference>
<dbReference type="InterPro" id="IPR029044">
    <property type="entry name" value="Nucleotide-diphossugar_trans"/>
</dbReference>
<dbReference type="eggNOG" id="COG0463">
    <property type="taxonomic scope" value="Bacteria"/>
</dbReference>
<sequence>MKLSVVIPVYNEIHTIDSALTKVAQALPGVAKEIIVVDDGSSDGTREWLVQTFGEINRQGVSVRLDRNQRLIVEHGETYENHYHNTEIAISDPAKTAIQVIFHKRNQGKGAALRTGFKAATGEVIVIQDADLEYDPQDWKRMWRLIEEGWADVVYGSRFYGEPHRVLYFHHLLGNQVISNFINLLCNTTLTDIEVCSKMFRREVLDDMKLTCNDFGFEVEFTVKVAKSRRRWRLYEAGVSYYGRSYAEGKKINWIDGVKALWYIVRFWATT</sequence>
<dbReference type="SUPFAM" id="SSF53448">
    <property type="entry name" value="Nucleotide-diphospho-sugar transferases"/>
    <property type="match status" value="1"/>
</dbReference>
<dbReference type="OrthoDB" id="9810303at2"/>
<dbReference type="KEGG" id="cyp:PCC8801_0011"/>
<evidence type="ECO:0000313" key="2">
    <source>
        <dbReference type="EMBL" id="ACK64118.1"/>
    </source>
</evidence>
<dbReference type="Proteomes" id="UP000008204">
    <property type="component" value="Chromosome"/>
</dbReference>
<dbReference type="AlphaFoldDB" id="B7JZF8"/>
<dbReference type="Pfam" id="PF00535">
    <property type="entry name" value="Glycos_transf_2"/>
    <property type="match status" value="2"/>
</dbReference>
<protein>
    <submittedName>
        <fullName evidence="2">Glycosyl transferase family 2</fullName>
    </submittedName>
</protein>
<accession>B7JZF8</accession>
<dbReference type="Gene3D" id="3.90.550.10">
    <property type="entry name" value="Spore Coat Polysaccharide Biosynthesis Protein SpsA, Chain A"/>
    <property type="match status" value="1"/>
</dbReference>
<dbReference type="PANTHER" id="PTHR48090:SF7">
    <property type="entry name" value="RFBJ PROTEIN"/>
    <property type="match status" value="1"/>
</dbReference>
<dbReference type="GO" id="GO:0016740">
    <property type="term" value="F:transferase activity"/>
    <property type="evidence" value="ECO:0007669"/>
    <property type="project" value="UniProtKB-KW"/>
</dbReference>
<evidence type="ECO:0000313" key="3">
    <source>
        <dbReference type="Proteomes" id="UP000008204"/>
    </source>
</evidence>
<dbReference type="EMBL" id="CP001287">
    <property type="protein sequence ID" value="ACK64118.1"/>
    <property type="molecule type" value="Genomic_DNA"/>
</dbReference>
<reference evidence="3" key="1">
    <citation type="journal article" date="2011" name="MBio">
        <title>Novel metabolic attributes of the genus Cyanothece, comprising a group of unicellular nitrogen-fixing Cyanobacteria.</title>
        <authorList>
            <person name="Bandyopadhyay A."/>
            <person name="Elvitigala T."/>
            <person name="Welsh E."/>
            <person name="Stockel J."/>
            <person name="Liberton M."/>
            <person name="Min H."/>
            <person name="Sherman L.A."/>
            <person name="Pakrasi H.B."/>
        </authorList>
    </citation>
    <scope>NUCLEOTIDE SEQUENCE [LARGE SCALE GENOMIC DNA]</scope>
    <source>
        <strain evidence="3">PCC 8801</strain>
    </source>
</reference>
<keyword evidence="3" id="KW-1185">Reference proteome</keyword>
<dbReference type="InterPro" id="IPR050256">
    <property type="entry name" value="Glycosyltransferase_2"/>
</dbReference>
<keyword evidence="2" id="KW-0808">Transferase</keyword>
<dbReference type="HOGENOM" id="CLU_033536_7_1_3"/>
<feature type="domain" description="Glycosyltransferase 2-like" evidence="1">
    <location>
        <begin position="97"/>
        <end position="207"/>
    </location>
</feature>
<dbReference type="RefSeq" id="WP_012593395.1">
    <property type="nucleotide sequence ID" value="NC_011726.1"/>
</dbReference>
<feature type="domain" description="Glycosyltransferase 2-like" evidence="1">
    <location>
        <begin position="4"/>
        <end position="61"/>
    </location>
</feature>
<proteinExistence type="predicted"/>
<gene>
    <name evidence="2" type="ordered locus">PCC8801_0011</name>
</gene>
<dbReference type="STRING" id="41431.PCC8801_0011"/>
<dbReference type="InterPro" id="IPR001173">
    <property type="entry name" value="Glyco_trans_2-like"/>
</dbReference>